<organism evidence="2 3">
    <name type="scientific">Actinoplanes flavus</name>
    <dbReference type="NCBI Taxonomy" id="2820290"/>
    <lineage>
        <taxon>Bacteria</taxon>
        <taxon>Bacillati</taxon>
        <taxon>Actinomycetota</taxon>
        <taxon>Actinomycetes</taxon>
        <taxon>Micromonosporales</taxon>
        <taxon>Micromonosporaceae</taxon>
        <taxon>Actinoplanes</taxon>
    </lineage>
</organism>
<feature type="compositionally biased region" description="Gly residues" evidence="1">
    <location>
        <begin position="341"/>
        <end position="351"/>
    </location>
</feature>
<feature type="compositionally biased region" description="Gly residues" evidence="1">
    <location>
        <begin position="117"/>
        <end position="131"/>
    </location>
</feature>
<accession>A0ABS3V0H1</accession>
<dbReference type="PROSITE" id="PS51318">
    <property type="entry name" value="TAT"/>
    <property type="match status" value="1"/>
</dbReference>
<dbReference type="Proteomes" id="UP000679690">
    <property type="component" value="Unassembled WGS sequence"/>
</dbReference>
<keyword evidence="3" id="KW-1185">Reference proteome</keyword>
<protein>
    <submittedName>
        <fullName evidence="2">CotH kinase family protein</fullName>
    </submittedName>
</protein>
<dbReference type="GO" id="GO:0016301">
    <property type="term" value="F:kinase activity"/>
    <property type="evidence" value="ECO:0007669"/>
    <property type="project" value="UniProtKB-KW"/>
</dbReference>
<keyword evidence="2" id="KW-0418">Kinase</keyword>
<reference evidence="2 3" key="1">
    <citation type="submission" date="2021-03" db="EMBL/GenBank/DDBJ databases">
        <title>Actinoplanes flavus sp. nov., a novel actinomycete isolated from Coconut Palm rhizosphere soil.</title>
        <authorList>
            <person name="Luo X."/>
        </authorList>
    </citation>
    <scope>NUCLEOTIDE SEQUENCE [LARGE SCALE GENOMIC DNA]</scope>
    <source>
        <strain evidence="2 3">NEAU-H7</strain>
    </source>
</reference>
<evidence type="ECO:0000313" key="3">
    <source>
        <dbReference type="Proteomes" id="UP000679690"/>
    </source>
</evidence>
<feature type="compositionally biased region" description="Gly residues" evidence="1">
    <location>
        <begin position="391"/>
        <end position="402"/>
    </location>
</feature>
<name>A0ABS3V0H1_9ACTN</name>
<dbReference type="RefSeq" id="WP_208473566.1">
    <property type="nucleotide sequence ID" value="NZ_JAGFNS010000063.1"/>
</dbReference>
<dbReference type="InterPro" id="IPR006311">
    <property type="entry name" value="TAT_signal"/>
</dbReference>
<keyword evidence="2" id="KW-0808">Transferase</keyword>
<proteinExistence type="predicted"/>
<evidence type="ECO:0000256" key="1">
    <source>
        <dbReference type="SAM" id="MobiDB-lite"/>
    </source>
</evidence>
<gene>
    <name evidence="2" type="ORF">J5X75_43290</name>
</gene>
<dbReference type="InterPro" id="IPR014867">
    <property type="entry name" value="Spore_coat_CotH_CotH2/3/7"/>
</dbReference>
<dbReference type="EMBL" id="JAGFNS010000063">
    <property type="protein sequence ID" value="MBO3744335.1"/>
    <property type="molecule type" value="Genomic_DNA"/>
</dbReference>
<evidence type="ECO:0000313" key="2">
    <source>
        <dbReference type="EMBL" id="MBO3744335.1"/>
    </source>
</evidence>
<comment type="caution">
    <text evidence="2">The sequence shown here is derived from an EMBL/GenBank/DDBJ whole genome shotgun (WGS) entry which is preliminary data.</text>
</comment>
<dbReference type="PROSITE" id="PS51257">
    <property type="entry name" value="PROKAR_LIPOPROTEIN"/>
    <property type="match status" value="1"/>
</dbReference>
<dbReference type="PANTHER" id="PTHR40050">
    <property type="entry name" value="INNER SPORE COAT PROTEIN H"/>
    <property type="match status" value="1"/>
</dbReference>
<dbReference type="Pfam" id="PF08757">
    <property type="entry name" value="CotH"/>
    <property type="match status" value="1"/>
</dbReference>
<dbReference type="PANTHER" id="PTHR40050:SF1">
    <property type="entry name" value="INNER SPORE COAT PROTEIN H"/>
    <property type="match status" value="1"/>
</dbReference>
<feature type="region of interest" description="Disordered" evidence="1">
    <location>
        <begin position="105"/>
        <end position="138"/>
    </location>
</feature>
<feature type="region of interest" description="Disordered" evidence="1">
    <location>
        <begin position="341"/>
        <end position="406"/>
    </location>
</feature>
<sequence>MPDPKLSRRSFGAALAGAFGVAVLAGCGLRSATTAAASTSTTATAGSGLFDATLVHDIDVTFEQSDYDTMIDAFLNDGDKNWIEAGVTIDGTTFEKAGLRLKGNSSLKGLTKSGSTGNTGGRQQRGGGPGGSVSAENPQDLPWLVRLDKFTDGQAYGGYTDFVVRSNTTKSALNEAVALELLGLAGLATQRSASTRLTVNGGDQVLRLIVENLSDKWDADNFGAAGILYKAESGGDYAYRGEDVESYKDVFDQETDSDNPNLAPLIAFLKFINQSKDEAFASGLASHLDVSAFATYLAFQELVKNSDDIDGPGNNSYLRYTTGKDQFTVVAWDHNLAFGGMGGGGRGGNPGGDQMQPPADGGQMQPPADGGQMQPPADGGEMQPPADGGQRDGNGGGGGRPGGRSNILVQRFNADTTFKAAYEKALTDLKAALYTSGKAAEILQRRAAVLTAHAGDLVPADTVTSESDTIRAYFTA</sequence>